<keyword evidence="3" id="KW-0732">Signal</keyword>
<accession>A0A1E5GF39</accession>
<sequence length="591" mass="65335">MRKKIRVVILLACLGILFLNYFGNEKIRADSEKITTETSVFKNVSLSKYDSKVGTTAKTDLKNGDSIKYDDSFQVKYHVSIPNEMKLKKNQIFTTKVPYLTPTSTEPVEVKDKQGNILGKWEIADDFKESKLISFQVSEFFVGLKKREVDLTFIANLDSSVANKNQLLSFKFETNKESDLELKVLKISPLEKTTIDSTEKIKSEAQEKSTGKGIELKKGLKELEPQKTSADSKVETYSIKVNTVDADDHSIPINGRVVLFSYDDLSAPLKSVSTVNGEYTFIDLQPGKYRVAGGTSDVLGYYARRGATYFEVDLPSANPTVTIEYLKGWGSVKVTKRDESTNAVLPGAEFKLVKNKPDNTTEVVKEGLVSTDKGIVQVDQLFSGSYSFIETKAPDGYVLDSTPIDVSLKDRELVYPDSASKPLWFPTNMKNKTNKKAEVNMNNSTFPTNLDFGKTKIQNAKDETFTANENGIQTTGKVVIDDTRLNGGWTLKVKQEADFVTSEGSPLANTKLDLEVGQVTNTTSNIPSQVKELVSLKSGVENMIAVAKATEGVGTTTIPLEKFSLTVPKEANKKASQYTSSLTWTLSDVPQ</sequence>
<dbReference type="PANTHER" id="PTHR36108">
    <property type="entry name" value="COLOSSIN-B-RELATED"/>
    <property type="match status" value="1"/>
</dbReference>
<feature type="domain" description="WxL" evidence="4">
    <location>
        <begin position="426"/>
        <end position="590"/>
    </location>
</feature>
<dbReference type="InterPro" id="IPR027994">
    <property type="entry name" value="WxL_dom"/>
</dbReference>
<dbReference type="EMBL" id="MIJZ01000013">
    <property type="protein sequence ID" value="OEG11334.1"/>
    <property type="molecule type" value="Genomic_DNA"/>
</dbReference>
<feature type="domain" description="SpaA-like prealbumin fold" evidence="5">
    <location>
        <begin position="330"/>
        <end position="412"/>
    </location>
</feature>
<proteinExistence type="inferred from homology"/>
<evidence type="ECO:0000259" key="5">
    <source>
        <dbReference type="Pfam" id="PF17802"/>
    </source>
</evidence>
<reference evidence="7" key="1">
    <citation type="submission" date="2016-09" db="EMBL/GenBank/DDBJ databases">
        <authorList>
            <person name="Gulvik C.A."/>
        </authorList>
    </citation>
    <scope>NUCLEOTIDE SEQUENCE [LARGE SCALE GENOMIC DNA]</scope>
    <source>
        <strain evidence="7">DSM 23328</strain>
    </source>
</reference>
<dbReference type="AlphaFoldDB" id="A0A1E5GF39"/>
<dbReference type="RefSeq" id="WP_069646106.1">
    <property type="nucleotide sequence ID" value="NZ_MIJZ01000013.1"/>
</dbReference>
<organism evidence="6 7">
    <name type="scientific">Enterococcus ureasiticus</name>
    <dbReference type="NCBI Taxonomy" id="903984"/>
    <lineage>
        <taxon>Bacteria</taxon>
        <taxon>Bacillati</taxon>
        <taxon>Bacillota</taxon>
        <taxon>Bacilli</taxon>
        <taxon>Lactobacillales</taxon>
        <taxon>Enterococcaceae</taxon>
        <taxon>Enterococcus</taxon>
    </lineage>
</organism>
<evidence type="ECO:0008006" key="8">
    <source>
        <dbReference type="Google" id="ProtNLM"/>
    </source>
</evidence>
<keyword evidence="7" id="KW-1185">Reference proteome</keyword>
<dbReference type="Proteomes" id="UP000094068">
    <property type="component" value="Unassembled WGS sequence"/>
</dbReference>
<dbReference type="InterPro" id="IPR041033">
    <property type="entry name" value="SpaA_PFL_dom_1"/>
</dbReference>
<dbReference type="Pfam" id="PF17802">
    <property type="entry name" value="SpaA"/>
    <property type="match status" value="1"/>
</dbReference>
<gene>
    <name evidence="6" type="ORF">BCR21_08525</name>
</gene>
<dbReference type="STRING" id="903984.BCR21_08525"/>
<keyword evidence="2" id="KW-0964">Secreted</keyword>
<comment type="similarity">
    <text evidence="1">Belongs to the serine-aspartate repeat-containing protein (SDr) family.</text>
</comment>
<name>A0A1E5GF39_9ENTE</name>
<dbReference type="PANTHER" id="PTHR36108:SF13">
    <property type="entry name" value="COLOSSIN-B-RELATED"/>
    <property type="match status" value="1"/>
</dbReference>
<evidence type="ECO:0000313" key="7">
    <source>
        <dbReference type="Proteomes" id="UP000094068"/>
    </source>
</evidence>
<dbReference type="Pfam" id="PF13731">
    <property type="entry name" value="WxL"/>
    <property type="match status" value="1"/>
</dbReference>
<dbReference type="InterPro" id="IPR013783">
    <property type="entry name" value="Ig-like_fold"/>
</dbReference>
<dbReference type="Gene3D" id="2.60.40.10">
    <property type="entry name" value="Immunoglobulins"/>
    <property type="match status" value="1"/>
</dbReference>
<dbReference type="OrthoDB" id="2216808at2"/>
<evidence type="ECO:0000256" key="3">
    <source>
        <dbReference type="ARBA" id="ARBA00022729"/>
    </source>
</evidence>
<evidence type="ECO:0000256" key="2">
    <source>
        <dbReference type="ARBA" id="ARBA00022525"/>
    </source>
</evidence>
<comment type="caution">
    <text evidence="6">The sequence shown here is derived from an EMBL/GenBank/DDBJ whole genome shotgun (WGS) entry which is preliminary data.</text>
</comment>
<protein>
    <recommendedName>
        <fullName evidence="8">WxL domain-containing protein</fullName>
    </recommendedName>
</protein>
<evidence type="ECO:0000259" key="4">
    <source>
        <dbReference type="Pfam" id="PF13731"/>
    </source>
</evidence>
<evidence type="ECO:0000256" key="1">
    <source>
        <dbReference type="ARBA" id="ARBA00007257"/>
    </source>
</evidence>
<evidence type="ECO:0000313" key="6">
    <source>
        <dbReference type="EMBL" id="OEG11334.1"/>
    </source>
</evidence>